<name>A0A8X8LDN2_9BACT</name>
<proteinExistence type="predicted"/>
<sequence>MFIYNVTTKVSPHIHEDWVRWMKEEHIPAVMQSGCFTEYCFVKLLETDESEGPTYATQYFAATRDDYERYIAQHATALRQDALDRWGNHFVGFRTLMQIVN</sequence>
<dbReference type="Pfam" id="PF14114">
    <property type="entry name" value="DUF4286"/>
    <property type="match status" value="1"/>
</dbReference>
<dbReference type="RefSeq" id="WP_092723264.1">
    <property type="nucleotide sequence ID" value="NZ_FNNO01000004.1"/>
</dbReference>
<evidence type="ECO:0008006" key="3">
    <source>
        <dbReference type="Google" id="ProtNLM"/>
    </source>
</evidence>
<organism evidence="1 2">
    <name type="scientific">Hydrobacter penzbergensis</name>
    <dbReference type="NCBI Taxonomy" id="1235997"/>
    <lineage>
        <taxon>Bacteria</taxon>
        <taxon>Pseudomonadati</taxon>
        <taxon>Bacteroidota</taxon>
        <taxon>Chitinophagia</taxon>
        <taxon>Chitinophagales</taxon>
        <taxon>Chitinophagaceae</taxon>
        <taxon>Hydrobacter</taxon>
    </lineage>
</organism>
<evidence type="ECO:0000313" key="1">
    <source>
        <dbReference type="EMBL" id="SDW59160.1"/>
    </source>
</evidence>
<comment type="caution">
    <text evidence="1">The sequence shown here is derived from an EMBL/GenBank/DDBJ whole genome shotgun (WGS) entry which is preliminary data.</text>
</comment>
<accession>A0A8X8LDN2</accession>
<reference evidence="1 2" key="1">
    <citation type="submission" date="2016-10" db="EMBL/GenBank/DDBJ databases">
        <authorList>
            <person name="Varghese N."/>
            <person name="Submissions S."/>
        </authorList>
    </citation>
    <scope>NUCLEOTIDE SEQUENCE [LARGE SCALE GENOMIC DNA]</scope>
    <source>
        <strain evidence="1 2">DSM 25353</strain>
    </source>
</reference>
<evidence type="ECO:0000313" key="2">
    <source>
        <dbReference type="Proteomes" id="UP000198711"/>
    </source>
</evidence>
<keyword evidence="2" id="KW-1185">Reference proteome</keyword>
<protein>
    <recommendedName>
        <fullName evidence="3">DUF4286 domain-containing protein</fullName>
    </recommendedName>
</protein>
<dbReference type="EMBL" id="FNNO01000004">
    <property type="protein sequence ID" value="SDW59160.1"/>
    <property type="molecule type" value="Genomic_DNA"/>
</dbReference>
<gene>
    <name evidence="1" type="ORF">SAMN05444410_10440</name>
</gene>
<dbReference type="AlphaFoldDB" id="A0A8X8LDN2"/>
<dbReference type="InterPro" id="IPR025563">
    <property type="entry name" value="DUF4286"/>
</dbReference>
<dbReference type="Proteomes" id="UP000198711">
    <property type="component" value="Unassembled WGS sequence"/>
</dbReference>